<dbReference type="EMBL" id="JARQWQ010000002">
    <property type="protein sequence ID" value="KAK2573361.1"/>
    <property type="molecule type" value="Genomic_DNA"/>
</dbReference>
<feature type="region of interest" description="Disordered" evidence="12">
    <location>
        <begin position="1"/>
        <end position="22"/>
    </location>
</feature>
<dbReference type="PROSITE" id="PS50011">
    <property type="entry name" value="PROTEIN_KINASE_DOM"/>
    <property type="match status" value="1"/>
</dbReference>
<evidence type="ECO:0000259" key="13">
    <source>
        <dbReference type="PROSITE" id="PS50011"/>
    </source>
</evidence>
<keyword evidence="8" id="KW-0067">ATP-binding</keyword>
<keyword evidence="9" id="KW-1035">Host cytoplasm</keyword>
<evidence type="ECO:0000256" key="10">
    <source>
        <dbReference type="ARBA" id="ARBA00047899"/>
    </source>
</evidence>
<dbReference type="InterPro" id="IPR051138">
    <property type="entry name" value="PIM_Ser/Thr_kinase"/>
</dbReference>
<dbReference type="GO" id="GO:0005524">
    <property type="term" value="F:ATP binding"/>
    <property type="evidence" value="ECO:0007669"/>
    <property type="project" value="UniProtKB-KW"/>
</dbReference>
<keyword evidence="5" id="KW-0808">Transferase</keyword>
<dbReference type="InterPro" id="IPR000719">
    <property type="entry name" value="Prot_kinase_dom"/>
</dbReference>
<proteinExistence type="predicted"/>
<comment type="subcellular location">
    <subcellularLocation>
        <location evidence="1">Host cytoplasm</location>
    </subcellularLocation>
</comment>
<evidence type="ECO:0000313" key="15">
    <source>
        <dbReference type="Proteomes" id="UP001249851"/>
    </source>
</evidence>
<keyword evidence="15" id="KW-1185">Reference proteome</keyword>
<evidence type="ECO:0000256" key="2">
    <source>
        <dbReference type="ARBA" id="ARBA00012513"/>
    </source>
</evidence>
<comment type="catalytic activity">
    <reaction evidence="10">
        <text>L-threonyl-[protein] + ATP = O-phospho-L-threonyl-[protein] + ADP + H(+)</text>
        <dbReference type="Rhea" id="RHEA:46608"/>
        <dbReference type="Rhea" id="RHEA-COMP:11060"/>
        <dbReference type="Rhea" id="RHEA-COMP:11605"/>
        <dbReference type="ChEBI" id="CHEBI:15378"/>
        <dbReference type="ChEBI" id="CHEBI:30013"/>
        <dbReference type="ChEBI" id="CHEBI:30616"/>
        <dbReference type="ChEBI" id="CHEBI:61977"/>
        <dbReference type="ChEBI" id="CHEBI:456216"/>
        <dbReference type="EC" id="2.7.11.1"/>
    </reaction>
</comment>
<dbReference type="PANTHER" id="PTHR22984">
    <property type="entry name" value="SERINE/THREONINE-PROTEIN KINASE PIM"/>
    <property type="match status" value="1"/>
</dbReference>
<organism evidence="14 15">
    <name type="scientific">Acropora cervicornis</name>
    <name type="common">Staghorn coral</name>
    <dbReference type="NCBI Taxonomy" id="6130"/>
    <lineage>
        <taxon>Eukaryota</taxon>
        <taxon>Metazoa</taxon>
        <taxon>Cnidaria</taxon>
        <taxon>Anthozoa</taxon>
        <taxon>Hexacorallia</taxon>
        <taxon>Scleractinia</taxon>
        <taxon>Astrocoeniina</taxon>
        <taxon>Acroporidae</taxon>
        <taxon>Acropora</taxon>
    </lineage>
</organism>
<dbReference type="SMART" id="SM00220">
    <property type="entry name" value="S_TKc"/>
    <property type="match status" value="1"/>
</dbReference>
<name>A0AAD9VG89_ACRCE</name>
<dbReference type="AlphaFoldDB" id="A0AAD9VG89"/>
<keyword evidence="6" id="KW-0547">Nucleotide-binding</keyword>
<dbReference type="Gene3D" id="1.10.510.10">
    <property type="entry name" value="Transferase(Phosphotransferase) domain 1"/>
    <property type="match status" value="1"/>
</dbReference>
<dbReference type="PANTHER" id="PTHR22984:SF25">
    <property type="entry name" value="PROTEIN KINASE DOMAIN-CONTAINING PROTEIN"/>
    <property type="match status" value="1"/>
</dbReference>
<accession>A0AAD9VG89</accession>
<feature type="region of interest" description="Disordered" evidence="12">
    <location>
        <begin position="359"/>
        <end position="389"/>
    </location>
</feature>
<dbReference type="GO" id="GO:0030430">
    <property type="term" value="C:host cell cytoplasm"/>
    <property type="evidence" value="ECO:0007669"/>
    <property type="project" value="UniProtKB-SubCell"/>
</dbReference>
<reference evidence="14" key="1">
    <citation type="journal article" date="2023" name="G3 (Bethesda)">
        <title>Whole genome assembly and annotation of the endangered Caribbean coral Acropora cervicornis.</title>
        <authorList>
            <person name="Selwyn J.D."/>
            <person name="Vollmer S.V."/>
        </authorList>
    </citation>
    <scope>NUCLEOTIDE SEQUENCE</scope>
    <source>
        <strain evidence="14">K2</strain>
    </source>
</reference>
<evidence type="ECO:0000256" key="4">
    <source>
        <dbReference type="ARBA" id="ARBA00022527"/>
    </source>
</evidence>
<evidence type="ECO:0000256" key="9">
    <source>
        <dbReference type="ARBA" id="ARBA00023200"/>
    </source>
</evidence>
<evidence type="ECO:0000256" key="3">
    <source>
        <dbReference type="ARBA" id="ARBA00016885"/>
    </source>
</evidence>
<evidence type="ECO:0000256" key="7">
    <source>
        <dbReference type="ARBA" id="ARBA00022777"/>
    </source>
</evidence>
<reference evidence="14" key="2">
    <citation type="journal article" date="2023" name="Science">
        <title>Genomic signatures of disease resistance in endangered staghorn corals.</title>
        <authorList>
            <person name="Vollmer S.V."/>
            <person name="Selwyn J.D."/>
            <person name="Despard B.A."/>
            <person name="Roesel C.L."/>
        </authorList>
    </citation>
    <scope>NUCLEOTIDE SEQUENCE</scope>
    <source>
        <strain evidence="14">K2</strain>
    </source>
</reference>
<evidence type="ECO:0000256" key="11">
    <source>
        <dbReference type="ARBA" id="ARBA00048679"/>
    </source>
</evidence>
<dbReference type="Pfam" id="PF00069">
    <property type="entry name" value="Pkinase"/>
    <property type="match status" value="1"/>
</dbReference>
<dbReference type="GO" id="GO:0004674">
    <property type="term" value="F:protein serine/threonine kinase activity"/>
    <property type="evidence" value="ECO:0007669"/>
    <property type="project" value="UniProtKB-KW"/>
</dbReference>
<feature type="compositionally biased region" description="Basic and acidic residues" evidence="12">
    <location>
        <begin position="361"/>
        <end position="388"/>
    </location>
</feature>
<dbReference type="InterPro" id="IPR008271">
    <property type="entry name" value="Ser/Thr_kinase_AS"/>
</dbReference>
<dbReference type="SUPFAM" id="SSF56112">
    <property type="entry name" value="Protein kinase-like (PK-like)"/>
    <property type="match status" value="1"/>
</dbReference>
<protein>
    <recommendedName>
        <fullName evidence="3">Serine/threonine-protein kinase 1</fullName>
        <ecNumber evidence="2">2.7.11.1</ecNumber>
    </recommendedName>
</protein>
<gene>
    <name evidence="14" type="ORF">P5673_001008</name>
</gene>
<evidence type="ECO:0000256" key="5">
    <source>
        <dbReference type="ARBA" id="ARBA00022679"/>
    </source>
</evidence>
<evidence type="ECO:0000256" key="1">
    <source>
        <dbReference type="ARBA" id="ARBA00004192"/>
    </source>
</evidence>
<comment type="catalytic activity">
    <reaction evidence="11">
        <text>L-seryl-[protein] + ATP = O-phospho-L-seryl-[protein] + ADP + H(+)</text>
        <dbReference type="Rhea" id="RHEA:17989"/>
        <dbReference type="Rhea" id="RHEA-COMP:9863"/>
        <dbReference type="Rhea" id="RHEA-COMP:11604"/>
        <dbReference type="ChEBI" id="CHEBI:15378"/>
        <dbReference type="ChEBI" id="CHEBI:29999"/>
        <dbReference type="ChEBI" id="CHEBI:30616"/>
        <dbReference type="ChEBI" id="CHEBI:83421"/>
        <dbReference type="ChEBI" id="CHEBI:456216"/>
        <dbReference type="EC" id="2.7.11.1"/>
    </reaction>
</comment>
<sequence length="472" mass="53708">MANSQKETQKSKTKENRVRAATRRAVRWLRKRFAKNVGKQNSPCDLGAYLAESQQEGNNLKDLIKQLSSHEKFHAYHLGDVIGHGGFGFVISGTRKADNLPVEGKPMPSEIYFTNKVKHRYVIKLYQGLTLENYFVYVMERPENCEDLFDVLCNRRLSEKEARRYFSQIVEAIICCEENGVLHRDLKPGNILLDKTRDEIKIIDFGLASKVQHEPYDKFRGTKTHMPPEFVRHGWYDGCQSTVWALGIILVNLVSSSMVFNKPEEALERKPRLPGHLSEVAKDLMSMLATNPLNRPTIKQILKHPWMTMKDLVDEVSSTPVAPVAFDLKSLAGDEEPASCYALALSRAGSICVTTSFSASEGHDSRNGSDGHDDGKLQNTRGDNKYTMDNESCALDGEYHGRFNSVRNDKLERLDSGFRVNNFERHDTTSTQEKFYTPRESLESKNFTQCGCLHGIHAIARFLRDVRKRKTR</sequence>
<evidence type="ECO:0000256" key="6">
    <source>
        <dbReference type="ARBA" id="ARBA00022741"/>
    </source>
</evidence>
<dbReference type="GO" id="GO:0005737">
    <property type="term" value="C:cytoplasm"/>
    <property type="evidence" value="ECO:0007669"/>
    <property type="project" value="TreeGrafter"/>
</dbReference>
<feature type="compositionally biased region" description="Basic and acidic residues" evidence="12">
    <location>
        <begin position="7"/>
        <end position="18"/>
    </location>
</feature>
<dbReference type="EC" id="2.7.11.1" evidence="2"/>
<keyword evidence="7 14" id="KW-0418">Kinase</keyword>
<evidence type="ECO:0000256" key="8">
    <source>
        <dbReference type="ARBA" id="ARBA00022840"/>
    </source>
</evidence>
<keyword evidence="4" id="KW-0723">Serine/threonine-protein kinase</keyword>
<dbReference type="InterPro" id="IPR011009">
    <property type="entry name" value="Kinase-like_dom_sf"/>
</dbReference>
<dbReference type="Proteomes" id="UP001249851">
    <property type="component" value="Unassembled WGS sequence"/>
</dbReference>
<feature type="domain" description="Protein kinase" evidence="13">
    <location>
        <begin position="76"/>
        <end position="307"/>
    </location>
</feature>
<comment type="caution">
    <text evidence="14">The sequence shown here is derived from an EMBL/GenBank/DDBJ whole genome shotgun (WGS) entry which is preliminary data.</text>
</comment>
<evidence type="ECO:0000313" key="14">
    <source>
        <dbReference type="EMBL" id="KAK2573361.1"/>
    </source>
</evidence>
<evidence type="ECO:0000256" key="12">
    <source>
        <dbReference type="SAM" id="MobiDB-lite"/>
    </source>
</evidence>
<dbReference type="PROSITE" id="PS00108">
    <property type="entry name" value="PROTEIN_KINASE_ST"/>
    <property type="match status" value="1"/>
</dbReference>